<dbReference type="InterPro" id="IPR012337">
    <property type="entry name" value="RNaseH-like_sf"/>
</dbReference>
<dbReference type="CDD" id="cd09274">
    <property type="entry name" value="RNase_HI_RT_Ty3"/>
    <property type="match status" value="1"/>
</dbReference>
<dbReference type="AlphaFoldDB" id="D7QZ77"/>
<dbReference type="Gene3D" id="3.30.70.270">
    <property type="match status" value="2"/>
</dbReference>
<dbReference type="EC" id="2.7.7.49" evidence="1"/>
<dbReference type="Pfam" id="PF17917">
    <property type="entry name" value="RT_RNaseH"/>
    <property type="match status" value="1"/>
</dbReference>
<dbReference type="InterPro" id="IPR021109">
    <property type="entry name" value="Peptidase_aspartic_dom_sf"/>
</dbReference>
<proteinExistence type="predicted"/>
<evidence type="ECO:0000256" key="2">
    <source>
        <dbReference type="ARBA" id="ARBA00022679"/>
    </source>
</evidence>
<dbReference type="InterPro" id="IPR001584">
    <property type="entry name" value="Integrase_cat-core"/>
</dbReference>
<dbReference type="InterPro" id="IPR050951">
    <property type="entry name" value="Retrovirus_Pol_polyprotein"/>
</dbReference>
<dbReference type="PANTHER" id="PTHR37984">
    <property type="entry name" value="PROTEIN CBG26694"/>
    <property type="match status" value="1"/>
</dbReference>
<evidence type="ECO:0000256" key="4">
    <source>
        <dbReference type="ARBA" id="ARBA00022722"/>
    </source>
</evidence>
<dbReference type="GO" id="GO:0042575">
    <property type="term" value="C:DNA polymerase complex"/>
    <property type="evidence" value="ECO:0007669"/>
    <property type="project" value="UniProtKB-ARBA"/>
</dbReference>
<evidence type="ECO:0000259" key="8">
    <source>
        <dbReference type="PROSITE" id="PS50878"/>
    </source>
</evidence>
<keyword evidence="5" id="KW-0255">Endonuclease</keyword>
<reference evidence="10" key="1">
    <citation type="journal article" date="2010" name="Mol. Genet. Genomics">
        <title>Amplification of "defective" retrotransposon gtwin in D. melanogaster strain carrying large complex chromosomal aberration.</title>
        <authorList>
            <person name="Stefanov Y.E."/>
            <person name="Glukhov I.A."/>
            <person name="Kotnova A.P."/>
            <person name="Salenko V.B."/>
            <person name="Pasyukova E.G."/>
            <person name="Lyubomirskaya N.V."/>
            <person name="Ilyin Y.V."/>
        </authorList>
    </citation>
    <scope>NUCLEOTIDE SEQUENCE</scope>
</reference>
<dbReference type="FunFam" id="3.30.70.270:FF:000020">
    <property type="entry name" value="Transposon Tf2-6 polyprotein-like Protein"/>
    <property type="match status" value="1"/>
</dbReference>
<evidence type="ECO:0000256" key="5">
    <source>
        <dbReference type="ARBA" id="ARBA00022759"/>
    </source>
</evidence>
<evidence type="ECO:0000256" key="3">
    <source>
        <dbReference type="ARBA" id="ARBA00022695"/>
    </source>
</evidence>
<dbReference type="GO" id="GO:0016787">
    <property type="term" value="F:hydrolase activity"/>
    <property type="evidence" value="ECO:0007669"/>
    <property type="project" value="UniProtKB-KW"/>
</dbReference>
<dbReference type="InterPro" id="IPR000477">
    <property type="entry name" value="RT_dom"/>
</dbReference>
<dbReference type="SUPFAM" id="SSF56672">
    <property type="entry name" value="DNA/RNA polymerases"/>
    <property type="match status" value="1"/>
</dbReference>
<keyword evidence="4" id="KW-0540">Nuclease</keyword>
<organism evidence="10">
    <name type="scientific">Drosophila melanogaster</name>
    <name type="common">Fruit fly</name>
    <dbReference type="NCBI Taxonomy" id="7227"/>
    <lineage>
        <taxon>Eukaryota</taxon>
        <taxon>Metazoa</taxon>
        <taxon>Ecdysozoa</taxon>
        <taxon>Arthropoda</taxon>
        <taxon>Hexapoda</taxon>
        <taxon>Insecta</taxon>
        <taxon>Pterygota</taxon>
        <taxon>Neoptera</taxon>
        <taxon>Endopterygota</taxon>
        <taxon>Diptera</taxon>
        <taxon>Brachycera</taxon>
        <taxon>Muscomorpha</taxon>
        <taxon>Ephydroidea</taxon>
        <taxon>Drosophilidae</taxon>
        <taxon>Drosophila</taxon>
        <taxon>Sophophora</taxon>
    </lineage>
</organism>
<dbReference type="InterPro" id="IPR043128">
    <property type="entry name" value="Rev_trsase/Diguanyl_cyclase"/>
</dbReference>
<dbReference type="GO" id="GO:0003676">
    <property type="term" value="F:nucleic acid binding"/>
    <property type="evidence" value="ECO:0007669"/>
    <property type="project" value="InterPro"/>
</dbReference>
<keyword evidence="6" id="KW-0378">Hydrolase</keyword>
<dbReference type="Gene3D" id="2.40.70.10">
    <property type="entry name" value="Acid Proteases"/>
    <property type="match status" value="1"/>
</dbReference>
<dbReference type="SUPFAM" id="SSF53098">
    <property type="entry name" value="Ribonuclease H-like"/>
    <property type="match status" value="1"/>
</dbReference>
<name>D7QZ77_DROME</name>
<dbReference type="Gene3D" id="1.10.340.70">
    <property type="match status" value="1"/>
</dbReference>
<evidence type="ECO:0000313" key="10">
    <source>
        <dbReference type="EMBL" id="ADI57934.1"/>
    </source>
</evidence>
<feature type="domain" description="Integrase catalytic" evidence="9">
    <location>
        <begin position="786"/>
        <end position="945"/>
    </location>
</feature>
<dbReference type="InterPro" id="IPR041373">
    <property type="entry name" value="RT_RNaseH"/>
</dbReference>
<evidence type="ECO:0000259" key="9">
    <source>
        <dbReference type="PROSITE" id="PS50994"/>
    </source>
</evidence>
<accession>D7QZ77</accession>
<feature type="domain" description="Reverse transcriptase" evidence="8">
    <location>
        <begin position="194"/>
        <end position="379"/>
    </location>
</feature>
<keyword evidence="7" id="KW-0695">RNA-directed DNA polymerase</keyword>
<sequence length="1024" mass="116252">MPFIERQFHGRKLRILIDTGAAKNYIKPVKELKNVVPVNSPFTVSSIHGSNTVKQKCLVNIFGKTADFFLLDTLTLFDGIIGFDFLAQVGAKLDTEKGTINYGSVVEELQHHSCDEVNFTNVNDATVPESVKTEFTAMIANRSKAFSASNEALPFNTSVVATIRTSDDKPVYSKLYPHPMGVSEFVKREIADLLQKGIIRTSRSPYNNPTWVVDKKGHDEQGNKNKRLVIDFRKLNEKTIADKYPMPNIPMILANLGKAKYFTTLDLKSGYHQIYLAEHDREKTSFSVNGGKYEFCRLPFGLKNAGSIFQRAIDDVLREQIGKSCYVYVDDVIIFSENENDHVKHIDWVLKSLCDANMKVSNEKTHFFKQSVEYLGFIVTNGGAKTDPEKVKAIKEYPEPTNLYELRSFLGLASYYRCFIKDFAAIARPLTSLMKGENGSISKHMSRKAPIEFGDLQRDAFERLRNVLASEDVILRYPDFRKPFDLTTDASANGIGAVLSQDKRPITMISRTLKESESHYATNERELLAIVWALGKLQHYLYGTRDINIYTDHQPLTLAVSDRNPNPKIKRWKAYIDDHNAKIHYKPGKDNHVADALSRQNINALQSEPPSDAATIHSELSLTYTVEATDQPVNCFRNQIVLEEARFRLKRSLVLFRSKTRHLINFADKSTILEMLKEVVNPDVVNAIHCDLPTLASFQHDLIVHFPATQFRYCKNIVIDVTNRNEQLEIVTTEHNRAHRAAQENTKQILRDYYFPKMSSLAKEVVANCKICTKAKYDRHPKKQELGETPIPSYTGEMLHIDIFSTNKKQFLTCIDKFSKFAIVQPVLSRTIVDVTGPLLQLVNLFPKIKTIYCDNEAAFNSETITSLLKNSYHIDIVNAAPLHSSSNGQVERFHSTLSEIARCLKLDKKISDTTELILRATIEYNKTLHSVTQEKPVEILHSGPDDRCLGIKDKLVKAQKNNIERCNPARQNRVFEVGDEVFVKNNRRLGNKLTPLCTEQKVQADLGTSVLIKGRVVHKDNLK</sequence>
<dbReference type="PROSITE" id="PS50878">
    <property type="entry name" value="RT_POL"/>
    <property type="match status" value="1"/>
</dbReference>
<evidence type="ECO:0000256" key="7">
    <source>
        <dbReference type="ARBA" id="ARBA00022918"/>
    </source>
</evidence>
<dbReference type="SUPFAM" id="SSF50630">
    <property type="entry name" value="Acid proteases"/>
    <property type="match status" value="1"/>
</dbReference>
<dbReference type="Gene3D" id="3.10.10.10">
    <property type="entry name" value="HIV Type 1 Reverse Transcriptase, subunit A, domain 1"/>
    <property type="match status" value="1"/>
</dbReference>
<evidence type="ECO:0000256" key="6">
    <source>
        <dbReference type="ARBA" id="ARBA00022801"/>
    </source>
</evidence>
<dbReference type="InterPro" id="IPR036397">
    <property type="entry name" value="RNaseH_sf"/>
</dbReference>
<dbReference type="InterPro" id="IPR041588">
    <property type="entry name" value="Integrase_H2C2"/>
</dbReference>
<dbReference type="GO" id="GO:0003964">
    <property type="term" value="F:RNA-directed DNA polymerase activity"/>
    <property type="evidence" value="ECO:0007669"/>
    <property type="project" value="UniProtKB-KW"/>
</dbReference>
<dbReference type="CDD" id="cd01647">
    <property type="entry name" value="RT_LTR"/>
    <property type="match status" value="1"/>
</dbReference>
<dbReference type="GO" id="GO:0004519">
    <property type="term" value="F:endonuclease activity"/>
    <property type="evidence" value="ECO:0007669"/>
    <property type="project" value="UniProtKB-KW"/>
</dbReference>
<protein>
    <recommendedName>
        <fullName evidence="1">RNA-directed DNA polymerase</fullName>
        <ecNumber evidence="1">2.7.7.49</ecNumber>
    </recommendedName>
</protein>
<dbReference type="PROSITE" id="PS50994">
    <property type="entry name" value="INTEGRASE"/>
    <property type="match status" value="1"/>
</dbReference>
<dbReference type="Gene3D" id="3.30.420.10">
    <property type="entry name" value="Ribonuclease H-like superfamily/Ribonuclease H"/>
    <property type="match status" value="2"/>
</dbReference>
<dbReference type="PANTHER" id="PTHR37984:SF5">
    <property type="entry name" value="PROTEIN NYNRIN-LIKE"/>
    <property type="match status" value="1"/>
</dbReference>
<keyword evidence="3" id="KW-0548">Nucleotidyltransferase</keyword>
<dbReference type="EMBL" id="HM015909">
    <property type="protein sequence ID" value="ADI57934.1"/>
    <property type="molecule type" value="Genomic_DNA"/>
</dbReference>
<dbReference type="Pfam" id="PF00078">
    <property type="entry name" value="RVT_1"/>
    <property type="match status" value="1"/>
</dbReference>
<dbReference type="InterPro" id="IPR043502">
    <property type="entry name" value="DNA/RNA_pol_sf"/>
</dbReference>
<dbReference type="CDD" id="cd00303">
    <property type="entry name" value="retropepsin_like"/>
    <property type="match status" value="1"/>
</dbReference>
<dbReference type="GO" id="GO:0015074">
    <property type="term" value="P:DNA integration"/>
    <property type="evidence" value="ECO:0007669"/>
    <property type="project" value="InterPro"/>
</dbReference>
<keyword evidence="2" id="KW-0808">Transferase</keyword>
<dbReference type="Pfam" id="PF17921">
    <property type="entry name" value="Integrase_H2C2"/>
    <property type="match status" value="1"/>
</dbReference>
<gene>
    <name evidence="10" type="primary">pol</name>
</gene>
<evidence type="ECO:0000256" key="1">
    <source>
        <dbReference type="ARBA" id="ARBA00012493"/>
    </source>
</evidence>